<feature type="region of interest" description="Disordered" evidence="1">
    <location>
        <begin position="1367"/>
        <end position="1403"/>
    </location>
</feature>
<accession>A0A8T0IK12</accession>
<feature type="region of interest" description="Disordered" evidence="1">
    <location>
        <begin position="533"/>
        <end position="556"/>
    </location>
</feature>
<dbReference type="InterPro" id="IPR009543">
    <property type="entry name" value="VPS13_VAB"/>
</dbReference>
<dbReference type="PANTHER" id="PTHR16166:SF130">
    <property type="entry name" value="PROTEIN SORTING-ASSOCIATED PROTEIN, PUTATIVE (DUF1162)-RELATED"/>
    <property type="match status" value="1"/>
</dbReference>
<evidence type="ECO:0000259" key="2">
    <source>
        <dbReference type="Pfam" id="PF25036"/>
    </source>
</evidence>
<comment type="caution">
    <text evidence="3">The sequence shown here is derived from an EMBL/GenBank/DDBJ whole genome shotgun (WGS) entry which is preliminary data.</text>
</comment>
<keyword evidence="4" id="KW-1185">Reference proteome</keyword>
<sequence>MGLLNRLEHEVLKRLKPFLAPGHDARLKVAPSASQLLVQLRDVSLDVAALNEAAMSTTSLLIHEVIIEEADLKLSLLSFPVVTVVVRGVHIVVKPRSASEPPSSSNHNSKGRKTEPAREDSTKVKGDVKQGKGDAASSFIINSLANFALSSLRLELHDCSIKFVSHSLKPWSYVCSASLESFILEEGSAGGDKTADGLFQASIDAVRSRWERKVGSVKKLCVFNGLALNLETVSNQSNDTVLESKENSGIFQKRRRNSSISKRREKRQNSVNGYGCKKRDQILLFEVVSVAVKLRGIEFLGLVVEVPEVFVGLDAGELNVLIVLAAQANGAGTRETDKALDMAFLKARRSRLESTRNGLSYKEFSSNVYTESNRLEEIDEPGNDVRSAGTRVGSHQDGNGVDSEAEIVHIPAHRVFPVLAWRLWVHNLSEVVGFASHILFVILLVLRSVPALLKEAWQWTVGTEPLPKRGVSGLPGEKQSNSEEQEENVTPVTSEDKSESSLFKVVENRGPTFEIFFSRGLFTLVCTADDDTIGSTDETAGERSNSGENLDTRGVPQSGVHMTLERISLEYGLDHIGSGGRVGVGHWQVDLISVIASQSLHEDMLTLRQGRWKKKASDTLQLLRSMPYKAKVKTNDRCKDMQDIGDVPQAAIARKRHYDWQDKVASSWSQYVWKCPANLKVDGSDVDSPTFKGDVSRAFLIAEFGTADVDNNGVKVLGGLMTCALSMGCLDFYSDSTTSYRIRPLIDQLATTKTTGDKAEPENSNSALADPNETEVSYEEMMLSYLNLIRHYVGLAVPKSRVELSVVIESSKFTFAATMGQFEEDHQAKLVGNDGNAHPGRGSSLVVEIGSLQLLTWPASAKEVLSELEARIPMKDAAPLGWWDECVDEKLWLKRPPTPSFPADTLGSEEEQVGNNLYFALEDAGVMLRTDRNRQTTVPVLGPISCVMQSSFCRDDFYSQKGVIKSAAISFEGKLAPFALHLYLEEMAIFQEIVDFGNALMEGFGSSSVSNEEQPDINETSSVEFLRTSTGRQATDPNVTADVPPKILFVLSLGLQLEAFQFVLGDRRIREGKNILYKRVSSSNGRQSGNQGDGHGGEKSRFPGQGRYCYFATLPISLDMSLGDGYETRISFRLDGAHMGVVKKQLQKAEEQQSLYQSLLDGTVLDVTKLFQIVESGFALDRSKITISGPRLVGQVERQSSTPQGRGDAETHLETSLFPADGMAASSGRDLAFHHQMSEHGQQIRSLNGSLPHDEEPDIELPGHSLSDEPHWLIVNVDIGSISVTDDLREALIDKVKLLVTGSSTLHMELKLGKDSENITMDVEGGLAIVQTSALHSLFEYVNDHMRLLSGPTSSSRSNAREFPEVFAHQRSNNADGPSSFLKSTGRSTSLPPWVGKKNSSKMRRLVSAPRRLQAATELMPEVVPKKGYDGSLSTNLVGLSLVLVQRGSTTVAPVEGFLMEVDTKGQARVKHGSVLQISAAVSRASILGLQSRTFGRMNTRSSRTPQFRNNFIGASSGELGQGTHRPQHSHHSLSPSSSGMSEDGYDEQEWNGQAFEEDDSWKPLDESHSYILERLSVTASMEKVPADKHPDFWKWRNSWKGSCSVVGLDFAITTSEVQLLLSVTAPLSGLSSSSGSSSSSEPEYEFTKSQAGEPEAESAGTDSYLPDGAVIAIKDMNEHYYLAVEEKGTNSGSFRLMGVLHYSLVGDRALFKVRYQRNKNGKTKWFSLLSLHANDSNGEPFRVHFQPGSGLAEVATTHDNSWELWECIESTEDKTEGSEELGFQMSRRAFHLVNQKSKCGLSLVEGSPMLVKRPGSSFKLRILAREKEEPEAVKLVSLEHGDKEEVDHGHEHESSQQLKDIAVAATVIPDVTCDIHDFTFTLLHEASGGMHLLPLVRLCVKDIGAVLQMGSGKTRVLFGCSLSFDFFQAQNSCWVAVINPIGIELLYRSRNEKQIAGVVSKKTPVTLFCRLRKVDIIISELSLDTLLFLIGALDLAGPYTLRHSPVLANRCQVENQTGIDLVCRFDHGKARQEGVIESRETDAFLIRHTTSRRDLSSAEVASSVDVYLQKPGGGQTSAIQVSLTEPGVVSMRTRLQFGEGRRNVGPGPILVVDVLRQSQGGVSLTVSPMVRVRNATGLFLELQCRRPKQEGDGAVVLLEDGDTIDDCMGSFDALNLEGDLKKALTSFNVGNFLLSIRPASGSASDLGENGKEEEAPNAYDWSDDVKGAKAVRVSNLFEKFQHDFKRKIGGRDSDVAFGTVFCPAKRPEKEEEGLYFLIRTTKRHVPLVRVDKGQVRGKPPVASWQEQQELLLLPTIRIFNLFTSNISAKLFALAPGRARGKAGSQLQPKNEITVKAGKMELMYADLGVLSLVIKHLKSGLISKQIPVFGRDKKSPDASIEGGGLRETELDVDFGDGAHYGKMNVRQDDDGVLEVILYTKYALLNDSHVPLLYCAPKQKSSYLWRRGSKNDTNLEWPSEETVSTLQPGSRISWFNKSSKVMMKQVLPDAQPSILDLDNLAGSTEISLKVSSKENADQRVQLGVELQLPAIGDDNPTRTVHLAPRYIVVNKSNDVICVCQDGFQNDMSAIMELNPGEKTALHCRVSPDESDEKGKSDDGQNPLQAPLSVRFRPQGPEWDWSGPVCAAALGSFWIKIRRQGQLGFASSHKQAKGRMLFALAEVQEDSPSLTMSFRRHSADAIPYRIENALLSGSLLYSQKGLTQTEVLEAGATVNYVWDDLGLTHKLVVSIQGTQLCQVINMDKIREWKRFGATRRKKGFAFQLPFTDDSKESDNEGDGSSTGTMFLNVGYEVVADGPTRVLRICLDSDSNQKSGWQSTMKRPKIELEVKVPLLFFSIVEPIKQANDASPDEKDAEDQSTEKRVLYAPIVVARATNLLIEGLVTDEATLAQLKVERLDMDVKWQGSTVLHMLRVHGQNSDDKQGQTVLHMAIVVAHRGTNPIQLHYASLLLQAADLNIDEDTLMKLAPFYRTSLAPSTGPSRLIYYERFEIHPIKILASFTPGNPRADYTSAQETLRALLHTVIKVPAVRGFKVELNGVLLSNALLTYAQLAVKCAQHYSWYAMRAIYIARGSSLLPPAFASLFDDSAASSLDVFFDPSNGSVDVQGLTLGMFNILSKGLRKKGQGGTSRLLGDVEHTVKAAGSNLLFAVVTEVSDSVLKGAETSGLDGLLSGFRRGILNVAMRPAVLRSAVASGGSTRRIKLDHSVGMDEVYIEGYLQAMLDSMFRQDYLKVKVTDEEVLLRNLPPNTSLMEEIMSAVKKFLVAEGLLIGDSSLATARPTRRLQGNNERRLGPAMIALCEQLLVVIAVQGLRKQTKRYLHFPRGEEEKPAPQEKAIVPVEEEEPEAQQQEGMLPRVRHAATNFVLSSGLAYLDGRLCRHIPNTLVRRIVSGFLLSFVE</sequence>
<feature type="domain" description="Vacuolar protein sorting-associated protein 13 VPS13 adaptor binding" evidence="2">
    <location>
        <begin position="2425"/>
        <end position="2708"/>
    </location>
</feature>
<feature type="compositionally biased region" description="Basic residues" evidence="1">
    <location>
        <begin position="252"/>
        <end position="266"/>
    </location>
</feature>
<dbReference type="Proteomes" id="UP000822688">
    <property type="component" value="Chromosome 3"/>
</dbReference>
<feature type="region of interest" description="Disordered" evidence="1">
    <location>
        <begin position="96"/>
        <end position="130"/>
    </location>
</feature>
<feature type="region of interest" description="Disordered" evidence="1">
    <location>
        <begin position="380"/>
        <end position="400"/>
    </location>
</feature>
<dbReference type="GO" id="GO:0045053">
    <property type="term" value="P:protein retention in Golgi apparatus"/>
    <property type="evidence" value="ECO:0007669"/>
    <property type="project" value="TreeGrafter"/>
</dbReference>
<proteinExistence type="predicted"/>
<dbReference type="EMBL" id="CM026423">
    <property type="protein sequence ID" value="KAG0583206.1"/>
    <property type="molecule type" value="Genomic_DNA"/>
</dbReference>
<evidence type="ECO:0000313" key="4">
    <source>
        <dbReference type="Proteomes" id="UP000822688"/>
    </source>
</evidence>
<feature type="region of interest" description="Disordered" evidence="1">
    <location>
        <begin position="1498"/>
        <end position="1548"/>
    </location>
</feature>
<evidence type="ECO:0000313" key="3">
    <source>
        <dbReference type="EMBL" id="KAG0583206.1"/>
    </source>
</evidence>
<feature type="compositionally biased region" description="Low complexity" evidence="1">
    <location>
        <begin position="1628"/>
        <end position="1641"/>
    </location>
</feature>
<feature type="region of interest" description="Disordered" evidence="1">
    <location>
        <begin position="468"/>
        <end position="495"/>
    </location>
</feature>
<feature type="compositionally biased region" description="Low complexity" evidence="1">
    <location>
        <begin position="1533"/>
        <end position="1542"/>
    </location>
</feature>
<name>A0A8T0IK12_CERPU</name>
<feature type="region of interest" description="Disordered" evidence="1">
    <location>
        <begin position="2602"/>
        <end position="2626"/>
    </location>
</feature>
<evidence type="ECO:0000256" key="1">
    <source>
        <dbReference type="SAM" id="MobiDB-lite"/>
    </source>
</evidence>
<feature type="region of interest" description="Disordered" evidence="1">
    <location>
        <begin position="1628"/>
        <end position="1664"/>
    </location>
</feature>
<feature type="compositionally biased region" description="Basic and acidic residues" evidence="1">
    <location>
        <begin position="112"/>
        <end position="130"/>
    </location>
</feature>
<dbReference type="InterPro" id="IPR026847">
    <property type="entry name" value="VPS13"/>
</dbReference>
<feature type="compositionally biased region" description="Polar residues" evidence="1">
    <location>
        <begin position="1370"/>
        <end position="1391"/>
    </location>
</feature>
<dbReference type="GO" id="GO:0006623">
    <property type="term" value="P:protein targeting to vacuole"/>
    <property type="evidence" value="ECO:0007669"/>
    <property type="project" value="TreeGrafter"/>
</dbReference>
<reference evidence="3" key="1">
    <citation type="submission" date="2020-06" db="EMBL/GenBank/DDBJ databases">
        <title>WGS assembly of Ceratodon purpureus strain R40.</title>
        <authorList>
            <person name="Carey S.B."/>
            <person name="Jenkins J."/>
            <person name="Shu S."/>
            <person name="Lovell J.T."/>
            <person name="Sreedasyam A."/>
            <person name="Maumus F."/>
            <person name="Tiley G.P."/>
            <person name="Fernandez-Pozo N."/>
            <person name="Barry K."/>
            <person name="Chen C."/>
            <person name="Wang M."/>
            <person name="Lipzen A."/>
            <person name="Daum C."/>
            <person name="Saski C.A."/>
            <person name="Payton A.C."/>
            <person name="Mcbreen J.C."/>
            <person name="Conrad R.E."/>
            <person name="Kollar L.M."/>
            <person name="Olsson S."/>
            <person name="Huttunen S."/>
            <person name="Landis J.B."/>
            <person name="Wickett N.J."/>
            <person name="Johnson M.G."/>
            <person name="Rensing S.A."/>
            <person name="Grimwood J."/>
            <person name="Schmutz J."/>
            <person name="Mcdaniel S.F."/>
        </authorList>
    </citation>
    <scope>NUCLEOTIDE SEQUENCE</scope>
    <source>
        <strain evidence="3">R40</strain>
    </source>
</reference>
<feature type="compositionally biased region" description="Polar residues" evidence="1">
    <location>
        <begin position="1498"/>
        <end position="1514"/>
    </location>
</feature>
<feature type="compositionally biased region" description="Polar residues" evidence="1">
    <location>
        <begin position="533"/>
        <end position="549"/>
    </location>
</feature>
<feature type="region of interest" description="Disordered" evidence="1">
    <location>
        <begin position="752"/>
        <end position="772"/>
    </location>
</feature>
<dbReference type="Pfam" id="PF25036">
    <property type="entry name" value="VPS13_VAB"/>
    <property type="match status" value="1"/>
</dbReference>
<gene>
    <name evidence="3" type="ORF">KC19_3G117700</name>
</gene>
<dbReference type="OrthoDB" id="428159at2759"/>
<feature type="compositionally biased region" description="Low complexity" evidence="1">
    <location>
        <begin position="1081"/>
        <end position="1090"/>
    </location>
</feature>
<protein>
    <recommendedName>
        <fullName evidence="2">Vacuolar protein sorting-associated protein 13 VPS13 adaptor binding domain-containing protein</fullName>
    </recommendedName>
</protein>
<feature type="region of interest" description="Disordered" evidence="1">
    <location>
        <begin position="245"/>
        <end position="271"/>
    </location>
</feature>
<feature type="region of interest" description="Disordered" evidence="1">
    <location>
        <begin position="1080"/>
        <end position="1101"/>
    </location>
</feature>
<organism evidence="3 4">
    <name type="scientific">Ceratodon purpureus</name>
    <name type="common">Fire moss</name>
    <name type="synonym">Dicranum purpureum</name>
    <dbReference type="NCBI Taxonomy" id="3225"/>
    <lineage>
        <taxon>Eukaryota</taxon>
        <taxon>Viridiplantae</taxon>
        <taxon>Streptophyta</taxon>
        <taxon>Embryophyta</taxon>
        <taxon>Bryophyta</taxon>
        <taxon>Bryophytina</taxon>
        <taxon>Bryopsida</taxon>
        <taxon>Dicranidae</taxon>
        <taxon>Pseudoditrichales</taxon>
        <taxon>Ditrichaceae</taxon>
        <taxon>Ceratodon</taxon>
    </lineage>
</organism>
<dbReference type="PANTHER" id="PTHR16166">
    <property type="entry name" value="VACUOLAR PROTEIN SORTING-ASSOCIATED PROTEIN VPS13"/>
    <property type="match status" value="1"/>
</dbReference>